<accession>A0A3M7SPC5</accession>
<dbReference type="Proteomes" id="UP000276133">
    <property type="component" value="Unassembled WGS sequence"/>
</dbReference>
<dbReference type="OrthoDB" id="8066856at2759"/>
<sequence length="167" mass="19594">MLTELDILFYFPFELSISLFFSLRMFVYNKANKSILNRKNMDNYKRTLRGTIWSRQKLLPISYTVEPRYNETLLTDKLECIEFGSTPTEIDIKNSFFKIKSAWDEVTALTIRNCFNKSGFSNDTVSPNKDCEESDTQPNYIAKYIESKKLDLNQFAYVKCDENVPII</sequence>
<protein>
    <recommendedName>
        <fullName evidence="4">DDE-1 domain-containing protein</fullName>
    </recommendedName>
</protein>
<organism evidence="2 3">
    <name type="scientific">Brachionus plicatilis</name>
    <name type="common">Marine rotifer</name>
    <name type="synonym">Brachionus muelleri</name>
    <dbReference type="NCBI Taxonomy" id="10195"/>
    <lineage>
        <taxon>Eukaryota</taxon>
        <taxon>Metazoa</taxon>
        <taxon>Spiralia</taxon>
        <taxon>Gnathifera</taxon>
        <taxon>Rotifera</taxon>
        <taxon>Eurotatoria</taxon>
        <taxon>Monogononta</taxon>
        <taxon>Pseudotrocha</taxon>
        <taxon>Ploima</taxon>
        <taxon>Brachionidae</taxon>
        <taxon>Brachionus</taxon>
    </lineage>
</organism>
<keyword evidence="1" id="KW-1133">Transmembrane helix</keyword>
<feature type="transmembrane region" description="Helical" evidence="1">
    <location>
        <begin position="7"/>
        <end position="28"/>
    </location>
</feature>
<evidence type="ECO:0000256" key="1">
    <source>
        <dbReference type="SAM" id="Phobius"/>
    </source>
</evidence>
<dbReference type="EMBL" id="REGN01001032">
    <property type="protein sequence ID" value="RNA37542.1"/>
    <property type="molecule type" value="Genomic_DNA"/>
</dbReference>
<comment type="caution">
    <text evidence="2">The sequence shown here is derived from an EMBL/GenBank/DDBJ whole genome shotgun (WGS) entry which is preliminary data.</text>
</comment>
<dbReference type="AlphaFoldDB" id="A0A3M7SPC5"/>
<keyword evidence="3" id="KW-1185">Reference proteome</keyword>
<reference evidence="2 3" key="1">
    <citation type="journal article" date="2018" name="Sci. Rep.">
        <title>Genomic signatures of local adaptation to the degree of environmental predictability in rotifers.</title>
        <authorList>
            <person name="Franch-Gras L."/>
            <person name="Hahn C."/>
            <person name="Garcia-Roger E.M."/>
            <person name="Carmona M.J."/>
            <person name="Serra M."/>
            <person name="Gomez A."/>
        </authorList>
    </citation>
    <scope>NUCLEOTIDE SEQUENCE [LARGE SCALE GENOMIC DNA]</scope>
    <source>
        <strain evidence="2">HYR1</strain>
    </source>
</reference>
<evidence type="ECO:0000313" key="3">
    <source>
        <dbReference type="Proteomes" id="UP000276133"/>
    </source>
</evidence>
<proteinExistence type="predicted"/>
<keyword evidence="1" id="KW-0472">Membrane</keyword>
<keyword evidence="1" id="KW-0812">Transmembrane</keyword>
<evidence type="ECO:0000313" key="2">
    <source>
        <dbReference type="EMBL" id="RNA37542.1"/>
    </source>
</evidence>
<evidence type="ECO:0008006" key="4">
    <source>
        <dbReference type="Google" id="ProtNLM"/>
    </source>
</evidence>
<gene>
    <name evidence="2" type="ORF">BpHYR1_012936</name>
</gene>
<name>A0A3M7SPC5_BRAPC</name>